<protein>
    <submittedName>
        <fullName evidence="1">Succinate dehydrogenase [ubiquinone] iron-sulfur subunit, mitochondrial</fullName>
    </submittedName>
</protein>
<name>A0AAD7L8Q6_QUISA</name>
<gene>
    <name evidence="1" type="ORF">O6P43_025157</name>
</gene>
<dbReference type="KEGG" id="qsa:O6P43_025157"/>
<comment type="caution">
    <text evidence="1">The sequence shown here is derived from an EMBL/GenBank/DDBJ whole genome shotgun (WGS) entry which is preliminary data.</text>
</comment>
<accession>A0AAD7L8Q6</accession>
<evidence type="ECO:0000313" key="1">
    <source>
        <dbReference type="EMBL" id="KAJ7953452.1"/>
    </source>
</evidence>
<evidence type="ECO:0000313" key="2">
    <source>
        <dbReference type="Proteomes" id="UP001163823"/>
    </source>
</evidence>
<dbReference type="EMBL" id="JARAOO010000010">
    <property type="protein sequence ID" value="KAJ7953452.1"/>
    <property type="molecule type" value="Genomic_DNA"/>
</dbReference>
<sequence>MEIQSDPQESLRGVTATCNLGLGDVICKCGEGWTCVITRTHGPYAGKTFFKCAGNCTCVIDGDVDSKDSHLPPDVVKTEGSKAFCRCGKGWSCVISKVEGPDAGKAFSECAEGCTCVIDA</sequence>
<proteinExistence type="predicted"/>
<dbReference type="Proteomes" id="UP001163823">
    <property type="component" value="Chromosome 10"/>
</dbReference>
<organism evidence="1 2">
    <name type="scientific">Quillaja saponaria</name>
    <name type="common">Soap bark tree</name>
    <dbReference type="NCBI Taxonomy" id="32244"/>
    <lineage>
        <taxon>Eukaryota</taxon>
        <taxon>Viridiplantae</taxon>
        <taxon>Streptophyta</taxon>
        <taxon>Embryophyta</taxon>
        <taxon>Tracheophyta</taxon>
        <taxon>Spermatophyta</taxon>
        <taxon>Magnoliopsida</taxon>
        <taxon>eudicotyledons</taxon>
        <taxon>Gunneridae</taxon>
        <taxon>Pentapetalae</taxon>
        <taxon>rosids</taxon>
        <taxon>fabids</taxon>
        <taxon>Fabales</taxon>
        <taxon>Quillajaceae</taxon>
        <taxon>Quillaja</taxon>
    </lineage>
</organism>
<keyword evidence="2" id="KW-1185">Reference proteome</keyword>
<reference evidence="1" key="1">
    <citation type="journal article" date="2023" name="Science">
        <title>Elucidation of the pathway for biosynthesis of saponin adjuvants from the soapbark tree.</title>
        <authorList>
            <person name="Reed J."/>
            <person name="Orme A."/>
            <person name="El-Demerdash A."/>
            <person name="Owen C."/>
            <person name="Martin L.B.B."/>
            <person name="Misra R.C."/>
            <person name="Kikuchi S."/>
            <person name="Rejzek M."/>
            <person name="Martin A.C."/>
            <person name="Harkess A."/>
            <person name="Leebens-Mack J."/>
            <person name="Louveau T."/>
            <person name="Stephenson M.J."/>
            <person name="Osbourn A."/>
        </authorList>
    </citation>
    <scope>NUCLEOTIDE SEQUENCE</scope>
    <source>
        <strain evidence="1">S10</strain>
    </source>
</reference>
<dbReference type="AlphaFoldDB" id="A0AAD7L8Q6"/>